<sequence length="166" mass="18093">MKFSNIPFLLMGLAYSCTTSSALPQASGIHQTESFCPPRAATPEEQRSIFATFSQKFYVDKNVSAALNDHLADDYIQHNPAALSGKQAALDALVPIFGLFETTIVHSAFENGTGWVHYKLVVPGATDANDFSAVVDIFRMNGSCIQEHWDVAQQRPANATNPLALF</sequence>
<evidence type="ECO:0000313" key="2">
    <source>
        <dbReference type="EMBL" id="RDW80039.1"/>
    </source>
</evidence>
<dbReference type="EMBL" id="PDLM01000004">
    <property type="protein sequence ID" value="RDW80039.1"/>
    <property type="molecule type" value="Genomic_DNA"/>
</dbReference>
<dbReference type="Proteomes" id="UP000256645">
    <property type="component" value="Unassembled WGS sequence"/>
</dbReference>
<proteinExistence type="predicted"/>
<comment type="caution">
    <text evidence="2">The sequence shown here is derived from an EMBL/GenBank/DDBJ whole genome shotgun (WGS) entry which is preliminary data.</text>
</comment>
<dbReference type="Gene3D" id="3.10.450.50">
    <property type="match status" value="1"/>
</dbReference>
<reference evidence="2 3" key="1">
    <citation type="journal article" date="2018" name="IMA Fungus">
        <title>IMA Genome-F 9: Draft genome sequence of Annulohypoxylon stygium, Aspergillus mulundensis, Berkeleyomyces basicola (syn. Thielaviopsis basicola), Ceratocystis smalleyi, two Cercospora beticola strains, Coleophoma cylindrospora, Fusarium fracticaudum, Phialophora cf. hyalina, and Morchella septimelata.</title>
        <authorList>
            <person name="Wingfield B.D."/>
            <person name="Bills G.F."/>
            <person name="Dong Y."/>
            <person name="Huang W."/>
            <person name="Nel W.J."/>
            <person name="Swalarsk-Parry B.S."/>
            <person name="Vaghefi N."/>
            <person name="Wilken P.M."/>
            <person name="An Z."/>
            <person name="de Beer Z.W."/>
            <person name="De Vos L."/>
            <person name="Chen L."/>
            <person name="Duong T.A."/>
            <person name="Gao Y."/>
            <person name="Hammerbacher A."/>
            <person name="Kikkert J.R."/>
            <person name="Li Y."/>
            <person name="Li H."/>
            <person name="Li K."/>
            <person name="Li Q."/>
            <person name="Liu X."/>
            <person name="Ma X."/>
            <person name="Naidoo K."/>
            <person name="Pethybridge S.J."/>
            <person name="Sun J."/>
            <person name="Steenkamp E.T."/>
            <person name="van der Nest M.A."/>
            <person name="van Wyk S."/>
            <person name="Wingfield M.J."/>
            <person name="Xiong C."/>
            <person name="Yue Q."/>
            <person name="Zhang X."/>
        </authorList>
    </citation>
    <scope>NUCLEOTIDE SEQUENCE [LARGE SCALE GENOMIC DNA]</scope>
    <source>
        <strain evidence="2 3">BP6252</strain>
    </source>
</reference>
<feature type="chain" id="PRO_5017598530" description="SnoaL-like domain-containing protein" evidence="1">
    <location>
        <begin position="23"/>
        <end position="166"/>
    </location>
</feature>
<gene>
    <name evidence="2" type="ORF">BP6252_04677</name>
</gene>
<dbReference type="PROSITE" id="PS51257">
    <property type="entry name" value="PROKAR_LIPOPROTEIN"/>
    <property type="match status" value="1"/>
</dbReference>
<evidence type="ECO:0008006" key="4">
    <source>
        <dbReference type="Google" id="ProtNLM"/>
    </source>
</evidence>
<evidence type="ECO:0000256" key="1">
    <source>
        <dbReference type="SAM" id="SignalP"/>
    </source>
</evidence>
<keyword evidence="1" id="KW-0732">Signal</keyword>
<keyword evidence="3" id="KW-1185">Reference proteome</keyword>
<accession>A0A3D8S169</accession>
<dbReference type="AlphaFoldDB" id="A0A3D8S169"/>
<organism evidence="2 3">
    <name type="scientific">Coleophoma cylindrospora</name>
    <dbReference type="NCBI Taxonomy" id="1849047"/>
    <lineage>
        <taxon>Eukaryota</taxon>
        <taxon>Fungi</taxon>
        <taxon>Dikarya</taxon>
        <taxon>Ascomycota</taxon>
        <taxon>Pezizomycotina</taxon>
        <taxon>Leotiomycetes</taxon>
        <taxon>Helotiales</taxon>
        <taxon>Dermateaceae</taxon>
        <taxon>Coleophoma</taxon>
    </lineage>
</organism>
<dbReference type="SUPFAM" id="SSF54427">
    <property type="entry name" value="NTF2-like"/>
    <property type="match status" value="1"/>
</dbReference>
<name>A0A3D8S169_9HELO</name>
<evidence type="ECO:0000313" key="3">
    <source>
        <dbReference type="Proteomes" id="UP000256645"/>
    </source>
</evidence>
<dbReference type="InterPro" id="IPR032710">
    <property type="entry name" value="NTF2-like_dom_sf"/>
</dbReference>
<protein>
    <recommendedName>
        <fullName evidence="4">SnoaL-like domain-containing protein</fullName>
    </recommendedName>
</protein>
<dbReference type="OrthoDB" id="2820488at2759"/>
<feature type="signal peptide" evidence="1">
    <location>
        <begin position="1"/>
        <end position="22"/>
    </location>
</feature>